<protein>
    <submittedName>
        <fullName evidence="1">Uncharacterized protein</fullName>
    </submittedName>
</protein>
<keyword evidence="2" id="KW-1185">Reference proteome</keyword>
<evidence type="ECO:0000313" key="1">
    <source>
        <dbReference type="EMBL" id="RXJ02417.1"/>
    </source>
</evidence>
<reference evidence="1 2" key="1">
    <citation type="journal article" date="2019" name="Int. J. Syst. Evol. Microbiol.">
        <title>Anaerobacillus alkaliphilus sp. nov., a novel alkaliphilic and moderately halophilic bacterium.</title>
        <authorList>
            <person name="Borsodi A.K."/>
            <person name="Aszalos J.M."/>
            <person name="Bihari P."/>
            <person name="Nagy I."/>
            <person name="Schumann P."/>
            <person name="Sproer C."/>
            <person name="Kovacs A.L."/>
            <person name="Boka K."/>
            <person name="Dobosy P."/>
            <person name="Ovari M."/>
            <person name="Szili-Kovacs T."/>
            <person name="Toth E."/>
        </authorList>
    </citation>
    <scope>NUCLEOTIDE SEQUENCE [LARGE SCALE GENOMIC DNA]</scope>
    <source>
        <strain evidence="1 2">B16-10</strain>
    </source>
</reference>
<dbReference type="EMBL" id="QOUX01000025">
    <property type="protein sequence ID" value="RXJ02417.1"/>
    <property type="molecule type" value="Genomic_DNA"/>
</dbReference>
<proteinExistence type="predicted"/>
<comment type="caution">
    <text evidence="1">The sequence shown here is derived from an EMBL/GenBank/DDBJ whole genome shotgun (WGS) entry which is preliminary data.</text>
</comment>
<sequence length="87" mass="10266">MSYKLRQLIGCEIKMDISCGEDCEIVEGKLCFVGSDYVEVELKDDKKDRRDPCKKKDKKEKDKFVRIYPFESIKSFEHKKSKCDCCK</sequence>
<gene>
    <name evidence="1" type="ORF">DS745_06855</name>
</gene>
<organism evidence="1 2">
    <name type="scientific">Anaerobacillus alkaliphilus</name>
    <dbReference type="NCBI Taxonomy" id="1548597"/>
    <lineage>
        <taxon>Bacteria</taxon>
        <taxon>Bacillati</taxon>
        <taxon>Bacillota</taxon>
        <taxon>Bacilli</taxon>
        <taxon>Bacillales</taxon>
        <taxon>Bacillaceae</taxon>
        <taxon>Anaerobacillus</taxon>
    </lineage>
</organism>
<dbReference type="AlphaFoldDB" id="A0A4Q0VUW7"/>
<evidence type="ECO:0000313" key="2">
    <source>
        <dbReference type="Proteomes" id="UP000290649"/>
    </source>
</evidence>
<dbReference type="Proteomes" id="UP000290649">
    <property type="component" value="Unassembled WGS sequence"/>
</dbReference>
<name>A0A4Q0VUW7_9BACI</name>
<accession>A0A4Q0VUW7</accession>